<evidence type="ECO:0000313" key="7">
    <source>
        <dbReference type="EMBL" id="ROT89363.1"/>
    </source>
</evidence>
<keyword evidence="2" id="KW-0004">4Fe-4S</keyword>
<dbReference type="GO" id="GO:0051539">
    <property type="term" value="F:4 iron, 4 sulfur cluster binding"/>
    <property type="evidence" value="ECO:0007669"/>
    <property type="project" value="UniProtKB-KW"/>
</dbReference>
<dbReference type="GO" id="GO:0030313">
    <property type="term" value="C:cell envelope"/>
    <property type="evidence" value="ECO:0007669"/>
    <property type="project" value="UniProtKB-SubCell"/>
</dbReference>
<evidence type="ECO:0000256" key="2">
    <source>
        <dbReference type="ARBA" id="ARBA00022485"/>
    </source>
</evidence>
<dbReference type="PANTHER" id="PTHR43545:SF6">
    <property type="entry name" value="FORMATE DEHYDROGENASE, NITRATE-INDUCIBLE, IRON-SULFUR SUBUNIT"/>
    <property type="match status" value="1"/>
</dbReference>
<evidence type="ECO:0000256" key="6">
    <source>
        <dbReference type="ARBA" id="ARBA00023014"/>
    </source>
</evidence>
<dbReference type="SUPFAM" id="SSF54862">
    <property type="entry name" value="4Fe-4S ferredoxins"/>
    <property type="match status" value="1"/>
</dbReference>
<evidence type="ECO:0000256" key="5">
    <source>
        <dbReference type="ARBA" id="ARBA00023004"/>
    </source>
</evidence>
<gene>
    <name evidence="7" type="ORF">DMP12_09130</name>
</gene>
<dbReference type="EMBL" id="QIBW01000010">
    <property type="protein sequence ID" value="ROT89363.1"/>
    <property type="molecule type" value="Genomic_DNA"/>
</dbReference>
<dbReference type="GO" id="GO:0046872">
    <property type="term" value="F:metal ion binding"/>
    <property type="evidence" value="ECO:0007669"/>
    <property type="project" value="UniProtKB-KW"/>
</dbReference>
<evidence type="ECO:0000256" key="3">
    <source>
        <dbReference type="ARBA" id="ARBA00022723"/>
    </source>
</evidence>
<comment type="caution">
    <text evidence="7">The sequence shown here is derived from an EMBL/GenBank/DDBJ whole genome shotgun (WGS) entry which is preliminary data.</text>
</comment>
<name>A0A423UJ73_9ACTN</name>
<evidence type="ECO:0000256" key="1">
    <source>
        <dbReference type="ARBA" id="ARBA00004196"/>
    </source>
</evidence>
<keyword evidence="3" id="KW-0479">Metal-binding</keyword>
<dbReference type="Gene3D" id="3.30.70.20">
    <property type="match status" value="2"/>
</dbReference>
<accession>A0A423UJ73</accession>
<sequence length="114" mass="12908">MAEKYGLLIDYTWCTGCHSCEMACKVEHGWQAGEANGIQLFEDGPRLMPDGKYEYNYLPVMTSLCDLCADRTAMGKLPTCVHHCQSACMKYGTVDELAEKAKEMPRTWIYVPEQ</sequence>
<keyword evidence="5" id="KW-0408">Iron</keyword>
<organism evidence="7 8">
    <name type="scientific">Gordonibacter urolithinfaciens</name>
    <dbReference type="NCBI Taxonomy" id="1335613"/>
    <lineage>
        <taxon>Bacteria</taxon>
        <taxon>Bacillati</taxon>
        <taxon>Actinomycetota</taxon>
        <taxon>Coriobacteriia</taxon>
        <taxon>Eggerthellales</taxon>
        <taxon>Eggerthellaceae</taxon>
        <taxon>Gordonibacter</taxon>
    </lineage>
</organism>
<dbReference type="Proteomes" id="UP000285258">
    <property type="component" value="Unassembled WGS sequence"/>
</dbReference>
<reference evidence="8" key="1">
    <citation type="submission" date="2018-05" db="EMBL/GenBank/DDBJ databases">
        <title>Genome Sequencing of selected type strains of the family Eggerthellaceae.</title>
        <authorList>
            <person name="Danylec N."/>
            <person name="Stoll D.A."/>
            <person name="Doetsch A."/>
            <person name="Huch M."/>
        </authorList>
    </citation>
    <scope>NUCLEOTIDE SEQUENCE [LARGE SCALE GENOMIC DNA]</scope>
    <source>
        <strain evidence="8">DSM 27213</strain>
    </source>
</reference>
<keyword evidence="6" id="KW-0411">Iron-sulfur</keyword>
<evidence type="ECO:0000313" key="8">
    <source>
        <dbReference type="Proteomes" id="UP000285258"/>
    </source>
</evidence>
<keyword evidence="4" id="KW-0677">Repeat</keyword>
<proteinExistence type="predicted"/>
<dbReference type="PROSITE" id="PS51379">
    <property type="entry name" value="4FE4S_FER_2"/>
    <property type="match status" value="1"/>
</dbReference>
<comment type="subcellular location">
    <subcellularLocation>
        <location evidence="1">Cell envelope</location>
    </subcellularLocation>
</comment>
<dbReference type="AlphaFoldDB" id="A0A423UJ73"/>
<dbReference type="RefSeq" id="WP_096227989.1">
    <property type="nucleotide sequence ID" value="NZ_DBEYPL010000059.1"/>
</dbReference>
<dbReference type="InterPro" id="IPR017896">
    <property type="entry name" value="4Fe4S_Fe-S-bd"/>
</dbReference>
<dbReference type="InterPro" id="IPR051555">
    <property type="entry name" value="FDH_Electron_Transfer_Unit"/>
</dbReference>
<evidence type="ECO:0000256" key="4">
    <source>
        <dbReference type="ARBA" id="ARBA00022737"/>
    </source>
</evidence>
<dbReference type="PANTHER" id="PTHR43545">
    <property type="entry name" value="FORMATE DEHYDROGENASE, NITRATE-INDUCIBLE, IRON-SULFUR SUBUNIT"/>
    <property type="match status" value="1"/>
</dbReference>
<protein>
    <submittedName>
        <fullName evidence="7">Oxidoreductase</fullName>
    </submittedName>
</protein>